<proteinExistence type="predicted"/>
<name>A0ACC8ELS2_9PEZI</name>
<sequence>MSSKAYTEQVLPWLLLKFNIEGITLYQDADSAHKSRESLAWAKEWDLKLLTLPGLSPDLSIVESLAHPVKKKFHSKRVEEEDTALERFIDVWEN</sequence>
<reference evidence="1 2" key="1">
    <citation type="journal article" date="2016" name="Nat. Commun.">
        <title>Ectomycorrhizal ecology is imprinted in the genome of the dominant symbiotic fungus Cenococcum geophilum.</title>
        <authorList>
            <consortium name="DOE Joint Genome Institute"/>
            <person name="Peter M."/>
            <person name="Kohler A."/>
            <person name="Ohm R.A."/>
            <person name="Kuo A."/>
            <person name="Krutzmann J."/>
            <person name="Morin E."/>
            <person name="Arend M."/>
            <person name="Barry K.W."/>
            <person name="Binder M."/>
            <person name="Choi C."/>
            <person name="Clum A."/>
            <person name="Copeland A."/>
            <person name="Grisel N."/>
            <person name="Haridas S."/>
            <person name="Kipfer T."/>
            <person name="LaButti K."/>
            <person name="Lindquist E."/>
            <person name="Lipzen A."/>
            <person name="Maire R."/>
            <person name="Meier B."/>
            <person name="Mihaltcheva S."/>
            <person name="Molinier V."/>
            <person name="Murat C."/>
            <person name="Poggeler S."/>
            <person name="Quandt C.A."/>
            <person name="Sperisen C."/>
            <person name="Tritt A."/>
            <person name="Tisserant E."/>
            <person name="Crous P.W."/>
            <person name="Henrissat B."/>
            <person name="Nehls U."/>
            <person name="Egli S."/>
            <person name="Spatafora J.W."/>
            <person name="Grigoriev I.V."/>
            <person name="Martin F.M."/>
        </authorList>
    </citation>
    <scope>NUCLEOTIDE SEQUENCE [LARGE SCALE GENOMIC DNA]</scope>
    <source>
        <strain evidence="1 2">1.58</strain>
    </source>
</reference>
<feature type="non-terminal residue" evidence="1">
    <location>
        <position position="94"/>
    </location>
</feature>
<gene>
    <name evidence="1" type="ORF">K441DRAFT_671500</name>
</gene>
<keyword evidence="2" id="KW-1185">Reference proteome</keyword>
<accession>A0ACC8ELS2</accession>
<evidence type="ECO:0000313" key="1">
    <source>
        <dbReference type="EMBL" id="OCK86997.1"/>
    </source>
</evidence>
<protein>
    <submittedName>
        <fullName evidence="1">Uncharacterized protein</fullName>
    </submittedName>
</protein>
<organism evidence="1 2">
    <name type="scientific">Cenococcum geophilum 1.58</name>
    <dbReference type="NCBI Taxonomy" id="794803"/>
    <lineage>
        <taxon>Eukaryota</taxon>
        <taxon>Fungi</taxon>
        <taxon>Dikarya</taxon>
        <taxon>Ascomycota</taxon>
        <taxon>Pezizomycotina</taxon>
        <taxon>Dothideomycetes</taxon>
        <taxon>Pleosporomycetidae</taxon>
        <taxon>Gloniales</taxon>
        <taxon>Gloniaceae</taxon>
        <taxon>Cenococcum</taxon>
    </lineage>
</organism>
<dbReference type="EMBL" id="KV748276">
    <property type="protein sequence ID" value="OCK86997.1"/>
    <property type="molecule type" value="Genomic_DNA"/>
</dbReference>
<dbReference type="Proteomes" id="UP000250078">
    <property type="component" value="Unassembled WGS sequence"/>
</dbReference>
<evidence type="ECO:0000313" key="2">
    <source>
        <dbReference type="Proteomes" id="UP000250078"/>
    </source>
</evidence>